<protein>
    <submittedName>
        <fullName evidence="2">DUF962 domain-containing protein</fullName>
    </submittedName>
</protein>
<evidence type="ECO:0000256" key="1">
    <source>
        <dbReference type="SAM" id="Phobius"/>
    </source>
</evidence>
<reference evidence="2 3" key="1">
    <citation type="journal article" date="2024" name="Chem. Sci.">
        <title>Discovery of megapolipeptins by genome mining of a Burkholderiales bacteria collection.</title>
        <authorList>
            <person name="Paulo B.S."/>
            <person name="Recchia M.J.J."/>
            <person name="Lee S."/>
            <person name="Fergusson C.H."/>
            <person name="Romanowski S.B."/>
            <person name="Hernandez A."/>
            <person name="Krull N."/>
            <person name="Liu D.Y."/>
            <person name="Cavanagh H."/>
            <person name="Bos A."/>
            <person name="Gray C.A."/>
            <person name="Murphy B.T."/>
            <person name="Linington R.G."/>
            <person name="Eustaquio A.S."/>
        </authorList>
    </citation>
    <scope>NUCLEOTIDE SEQUENCE [LARGE SCALE GENOMIC DNA]</scope>
    <source>
        <strain evidence="2 3">RL17-338-BIC-A</strain>
    </source>
</reference>
<feature type="transmembrane region" description="Helical" evidence="1">
    <location>
        <begin position="104"/>
        <end position="126"/>
    </location>
</feature>
<feature type="transmembrane region" description="Helical" evidence="1">
    <location>
        <begin position="21"/>
        <end position="39"/>
    </location>
</feature>
<sequence length="183" mass="19953">MRTLAQQLTQYAAYHRDRRNIATHFIGIPMIVLALAVLLSRPAFGPGTLPFALPFTLSPAWVLFAAATVYYLVLDVPLGVMMAVVSVLCVACGQWLAAQTTFTWLASGIGLFVVGWVFQFIGHVAYEHRKPAFVDDVVGLLIGPLFVLAEALFGFGWRPALREAIEAQVGATRINADRAAAHR</sequence>
<dbReference type="PANTHER" id="PTHR28026:SF9">
    <property type="entry name" value="2-HYDROXY-PALMITIC ACID DIOXYGENASE MPO1"/>
    <property type="match status" value="1"/>
</dbReference>
<keyword evidence="1" id="KW-0472">Membrane</keyword>
<dbReference type="PANTHER" id="PTHR28026">
    <property type="entry name" value="DUF962 DOMAIN PROTEIN (AFU_ORTHOLOGUE AFUA_8G05310)"/>
    <property type="match status" value="1"/>
</dbReference>
<comment type="caution">
    <text evidence="2">The sequence shown here is derived from an EMBL/GenBank/DDBJ whole genome shotgun (WGS) entry which is preliminary data.</text>
</comment>
<evidence type="ECO:0000313" key="3">
    <source>
        <dbReference type="Proteomes" id="UP001629432"/>
    </source>
</evidence>
<name>A0ABW9DTJ1_9BURK</name>
<evidence type="ECO:0000313" key="2">
    <source>
        <dbReference type="EMBL" id="MFM0637987.1"/>
    </source>
</evidence>
<feature type="transmembrane region" description="Helical" evidence="1">
    <location>
        <begin position="51"/>
        <end position="73"/>
    </location>
</feature>
<organism evidence="2 3">
    <name type="scientific">Paraburkholderia metrosideri</name>
    <dbReference type="NCBI Taxonomy" id="580937"/>
    <lineage>
        <taxon>Bacteria</taxon>
        <taxon>Pseudomonadati</taxon>
        <taxon>Pseudomonadota</taxon>
        <taxon>Betaproteobacteria</taxon>
        <taxon>Burkholderiales</taxon>
        <taxon>Burkholderiaceae</taxon>
        <taxon>Paraburkholderia</taxon>
    </lineage>
</organism>
<keyword evidence="1" id="KW-1133">Transmembrane helix</keyword>
<dbReference type="InterPro" id="IPR009305">
    <property type="entry name" value="Mpo1-like"/>
</dbReference>
<accession>A0ABW9DTJ1</accession>
<proteinExistence type="predicted"/>
<dbReference type="EMBL" id="JAQQCF010000011">
    <property type="protein sequence ID" value="MFM0637987.1"/>
    <property type="molecule type" value="Genomic_DNA"/>
</dbReference>
<feature type="transmembrane region" description="Helical" evidence="1">
    <location>
        <begin position="138"/>
        <end position="157"/>
    </location>
</feature>
<keyword evidence="1" id="KW-0812">Transmembrane</keyword>
<dbReference type="Proteomes" id="UP001629432">
    <property type="component" value="Unassembled WGS sequence"/>
</dbReference>
<feature type="transmembrane region" description="Helical" evidence="1">
    <location>
        <begin position="80"/>
        <end position="98"/>
    </location>
</feature>
<gene>
    <name evidence="2" type="ORF">PQQ63_14895</name>
</gene>
<keyword evidence="3" id="KW-1185">Reference proteome</keyword>
<dbReference type="Pfam" id="PF06127">
    <property type="entry name" value="Mpo1-like"/>
    <property type="match status" value="1"/>
</dbReference>
<dbReference type="RefSeq" id="WP_408241033.1">
    <property type="nucleotide sequence ID" value="NZ_JAQQCF010000011.1"/>
</dbReference>